<dbReference type="InterPro" id="IPR001604">
    <property type="entry name" value="Endo_G_ENPP1-like_dom"/>
</dbReference>
<dbReference type="GO" id="GO:0046872">
    <property type="term" value="F:metal ion binding"/>
    <property type="evidence" value="ECO:0007669"/>
    <property type="project" value="UniProtKB-KW"/>
</dbReference>
<accession>A0A0D0GNV2</accession>
<dbReference type="PANTHER" id="PTHR13966:SF5">
    <property type="entry name" value="ENDONUCLEASE G, MITOCHONDRIAL"/>
    <property type="match status" value="1"/>
</dbReference>
<keyword evidence="2" id="KW-0479">Metal-binding</keyword>
<evidence type="ECO:0000256" key="2">
    <source>
        <dbReference type="PIRSR" id="PIRSR640255-2"/>
    </source>
</evidence>
<evidence type="ECO:0000313" key="6">
    <source>
        <dbReference type="Proteomes" id="UP000032049"/>
    </source>
</evidence>
<dbReference type="Proteomes" id="UP000032049">
    <property type="component" value="Unassembled WGS sequence"/>
</dbReference>
<feature type="binding site" evidence="2">
    <location>
        <position position="142"/>
    </location>
    <ligand>
        <name>Mg(2+)</name>
        <dbReference type="ChEBI" id="CHEBI:18420"/>
        <note>catalytic</note>
    </ligand>
</feature>
<feature type="domain" description="ENPP1-3/EXOG-like endonuclease/phosphodiesterase" evidence="3">
    <location>
        <begin position="49"/>
        <end position="259"/>
    </location>
</feature>
<reference evidence="5 6" key="1">
    <citation type="submission" date="2015-01" db="EMBL/GenBank/DDBJ databases">
        <title>Draft genome sequence of Pedobacter sp. NL19 isolated from sludge of an effluent treatment pond in an abandoned uranium mine.</title>
        <authorList>
            <person name="Santos T."/>
            <person name="Caetano T."/>
            <person name="Covas C."/>
            <person name="Cruz A."/>
            <person name="Mendo S."/>
        </authorList>
    </citation>
    <scope>NUCLEOTIDE SEQUENCE [LARGE SCALE GENOMIC DNA]</scope>
    <source>
        <strain evidence="5 6">NL19</strain>
    </source>
</reference>
<gene>
    <name evidence="5" type="ORF">TH53_07435</name>
</gene>
<evidence type="ECO:0008006" key="7">
    <source>
        <dbReference type="Google" id="ProtNLM"/>
    </source>
</evidence>
<dbReference type="CDD" id="cd00091">
    <property type="entry name" value="NUC"/>
    <property type="match status" value="1"/>
</dbReference>
<dbReference type="InterPro" id="IPR040255">
    <property type="entry name" value="Non-specific_endonuclease"/>
</dbReference>
<protein>
    <recommendedName>
        <fullName evidence="7">DNA/RNA non-specific endonuclease</fullName>
    </recommendedName>
</protein>
<evidence type="ECO:0000256" key="1">
    <source>
        <dbReference type="PIRSR" id="PIRSR640255-1"/>
    </source>
</evidence>
<proteinExistence type="predicted"/>
<keyword evidence="6" id="KW-1185">Reference proteome</keyword>
<organism evidence="5 6">
    <name type="scientific">Pedobacter lusitanus</name>
    <dbReference type="NCBI Taxonomy" id="1503925"/>
    <lineage>
        <taxon>Bacteria</taxon>
        <taxon>Pseudomonadati</taxon>
        <taxon>Bacteroidota</taxon>
        <taxon>Sphingobacteriia</taxon>
        <taxon>Sphingobacteriales</taxon>
        <taxon>Sphingobacteriaceae</taxon>
        <taxon>Pedobacter</taxon>
    </lineage>
</organism>
<dbReference type="AlphaFoldDB" id="A0A0D0GNV2"/>
<dbReference type="EMBL" id="JXRA01000029">
    <property type="protein sequence ID" value="KIO77820.1"/>
    <property type="molecule type" value="Genomic_DNA"/>
</dbReference>
<evidence type="ECO:0000259" key="3">
    <source>
        <dbReference type="SMART" id="SM00477"/>
    </source>
</evidence>
<dbReference type="SUPFAM" id="SSF54060">
    <property type="entry name" value="His-Me finger endonucleases"/>
    <property type="match status" value="1"/>
</dbReference>
<dbReference type="Pfam" id="PF01223">
    <property type="entry name" value="Endonuclease_NS"/>
    <property type="match status" value="1"/>
</dbReference>
<sequence length="272" mass="29502">MQPDQTESTPNVLAVNSLSTSADDSNLLLGNPSDAKASSVEGNNYLMDKTYFALSYNSGKGTPNWVSWHIQSSDLGTTDRSDDFRSDADLLSGWYNVKPGSYTNTGFDKGHNCPSGDRTSSKSANSSTFLMSNMIPQAPYNNQQTWKGLEDYSRALVKDGKEVYVICGSYGKGGTGKNGGTTNTIDGGNVTVPANVWKIVVVLADGKKDLTRIDKDTRVIAINTPNQNSIDKDWKKYRTSVADIEKATGYKFFTSVSSTIAAVLKKKVDNLN</sequence>
<dbReference type="STRING" id="1503925.TH53_07435"/>
<dbReference type="GO" id="GO:0003676">
    <property type="term" value="F:nucleic acid binding"/>
    <property type="evidence" value="ECO:0007669"/>
    <property type="project" value="InterPro"/>
</dbReference>
<dbReference type="InterPro" id="IPR044929">
    <property type="entry name" value="DNA/RNA_non-sp_Endonuclease_sf"/>
</dbReference>
<name>A0A0D0GNV2_9SPHI</name>
<dbReference type="InterPro" id="IPR020821">
    <property type="entry name" value="ENPP1-3/EXOG-like_nuc-like"/>
</dbReference>
<dbReference type="InterPro" id="IPR044925">
    <property type="entry name" value="His-Me_finger_sf"/>
</dbReference>
<feature type="active site" description="Proton acceptor" evidence="1">
    <location>
        <position position="111"/>
    </location>
</feature>
<dbReference type="Gene3D" id="3.40.570.10">
    <property type="entry name" value="Extracellular Endonuclease, subunit A"/>
    <property type="match status" value="1"/>
</dbReference>
<dbReference type="SMART" id="SM00892">
    <property type="entry name" value="Endonuclease_NS"/>
    <property type="match status" value="1"/>
</dbReference>
<dbReference type="PANTHER" id="PTHR13966">
    <property type="entry name" value="ENDONUCLEASE RELATED"/>
    <property type="match status" value="1"/>
</dbReference>
<comment type="caution">
    <text evidence="5">The sequence shown here is derived from an EMBL/GenBank/DDBJ whole genome shotgun (WGS) entry which is preliminary data.</text>
</comment>
<dbReference type="GO" id="GO:0004519">
    <property type="term" value="F:endonuclease activity"/>
    <property type="evidence" value="ECO:0007669"/>
    <property type="project" value="TreeGrafter"/>
</dbReference>
<dbReference type="GO" id="GO:0016787">
    <property type="term" value="F:hydrolase activity"/>
    <property type="evidence" value="ECO:0007669"/>
    <property type="project" value="InterPro"/>
</dbReference>
<dbReference type="SMART" id="SM00477">
    <property type="entry name" value="NUC"/>
    <property type="match status" value="1"/>
</dbReference>
<feature type="domain" description="DNA/RNA non-specific endonuclease/pyrophosphatase/phosphodiesterase" evidence="4">
    <location>
        <begin position="48"/>
        <end position="259"/>
    </location>
</feature>
<evidence type="ECO:0000259" key="4">
    <source>
        <dbReference type="SMART" id="SM00892"/>
    </source>
</evidence>
<evidence type="ECO:0000313" key="5">
    <source>
        <dbReference type="EMBL" id="KIO77820.1"/>
    </source>
</evidence>